<reference evidence="2 3" key="1">
    <citation type="journal article" date="2009" name="J. Bacteriol.">
        <title>The genome of Thermosipho africanus TCF52B: lateral genetic connections to the Firmicutes and Archaea.</title>
        <authorList>
            <person name="Nesboe C.L."/>
            <person name="Bapteste E."/>
            <person name="Curtis B."/>
            <person name="Dahle H."/>
            <person name="Lopez P."/>
            <person name="Macleod D."/>
            <person name="Dlutek M."/>
            <person name="Bowman S."/>
            <person name="Zhaxybayeva O."/>
            <person name="Birkeland N.-K."/>
            <person name="Doolittle W.F."/>
        </authorList>
    </citation>
    <scope>NUCLEOTIDE SEQUENCE [LARGE SCALE GENOMIC DNA]</scope>
    <source>
        <strain evidence="2 3">TCF52B</strain>
    </source>
</reference>
<dbReference type="PANTHER" id="PTHR43777:SF1">
    <property type="entry name" value="MOLYBDENUM COFACTOR CYTIDYLYLTRANSFERASE"/>
    <property type="match status" value="1"/>
</dbReference>
<dbReference type="CDD" id="cd04182">
    <property type="entry name" value="GT_2_like_f"/>
    <property type="match status" value="1"/>
</dbReference>
<dbReference type="RefSeq" id="WP_004101971.1">
    <property type="nucleotide sequence ID" value="NC_011653.1"/>
</dbReference>
<dbReference type="KEGG" id="taf:THA_1488"/>
<dbReference type="PANTHER" id="PTHR43777">
    <property type="entry name" value="MOLYBDENUM COFACTOR CYTIDYLYLTRANSFERASE"/>
    <property type="match status" value="1"/>
</dbReference>
<evidence type="ECO:0000313" key="2">
    <source>
        <dbReference type="EMBL" id="ACJ75929.1"/>
    </source>
</evidence>
<dbReference type="InterPro" id="IPR025877">
    <property type="entry name" value="MobA-like_NTP_Trfase"/>
</dbReference>
<accession>B7ID52</accession>
<dbReference type="InterPro" id="IPR029044">
    <property type="entry name" value="Nucleotide-diphossugar_trans"/>
</dbReference>
<dbReference type="eggNOG" id="COG2068">
    <property type="taxonomic scope" value="Bacteria"/>
</dbReference>
<proteinExistence type="predicted"/>
<keyword evidence="3" id="KW-1185">Reference proteome</keyword>
<dbReference type="Gene3D" id="3.90.550.10">
    <property type="entry name" value="Spore Coat Polysaccharide Biosynthesis Protein SpsA, Chain A"/>
    <property type="match status" value="1"/>
</dbReference>
<evidence type="ECO:0000259" key="1">
    <source>
        <dbReference type="Pfam" id="PF12804"/>
    </source>
</evidence>
<feature type="domain" description="MobA-like NTP transferase" evidence="1">
    <location>
        <begin position="13"/>
        <end position="172"/>
    </location>
</feature>
<dbReference type="GO" id="GO:0016779">
    <property type="term" value="F:nucleotidyltransferase activity"/>
    <property type="evidence" value="ECO:0007669"/>
    <property type="project" value="UniProtKB-ARBA"/>
</dbReference>
<gene>
    <name evidence="2" type="ordered locus">THA_1488</name>
</gene>
<dbReference type="EMBL" id="CP001185">
    <property type="protein sequence ID" value="ACJ75929.1"/>
    <property type="molecule type" value="Genomic_DNA"/>
</dbReference>
<sequence>MERISFEFRIFSAILAAGQGKRFQNNVKILHNINGKPMLQHVIDVVKSINFEKNFLVVNPLWNKINPHFIIPKSFTILINKEYEKGISTSLKLLIKNIIPFEPDYIAIFLADMPYISTDIVYNILSKIEKEDKIIAPYYKDIKGFPTIVHKSLFQNILNLQGDSGIKQIIYKNPNLVKKIEFKTDKVIKDIDQP</sequence>
<dbReference type="HOGENOM" id="CLU_061980_1_1_0"/>
<dbReference type="Pfam" id="PF12804">
    <property type="entry name" value="NTP_transf_3"/>
    <property type="match status" value="1"/>
</dbReference>
<dbReference type="Proteomes" id="UP000002453">
    <property type="component" value="Chromosome"/>
</dbReference>
<organism evidence="2 3">
    <name type="scientific">Thermosipho africanus (strain TCF52B)</name>
    <dbReference type="NCBI Taxonomy" id="484019"/>
    <lineage>
        <taxon>Bacteria</taxon>
        <taxon>Thermotogati</taxon>
        <taxon>Thermotogota</taxon>
        <taxon>Thermotogae</taxon>
        <taxon>Thermotogales</taxon>
        <taxon>Fervidobacteriaceae</taxon>
        <taxon>Thermosipho</taxon>
    </lineage>
</organism>
<dbReference type="SUPFAM" id="SSF53448">
    <property type="entry name" value="Nucleotide-diphospho-sugar transferases"/>
    <property type="match status" value="1"/>
</dbReference>
<dbReference type="STRING" id="484019.THA_1488"/>
<protein>
    <recommendedName>
        <fullName evidence="1">MobA-like NTP transferase domain-containing protein</fullName>
    </recommendedName>
</protein>
<dbReference type="AlphaFoldDB" id="B7ID52"/>
<dbReference type="OrthoDB" id="285216at2"/>
<name>B7ID52_THEAB</name>
<evidence type="ECO:0000313" key="3">
    <source>
        <dbReference type="Proteomes" id="UP000002453"/>
    </source>
</evidence>